<feature type="compositionally biased region" description="Low complexity" evidence="1">
    <location>
        <begin position="79"/>
        <end position="91"/>
    </location>
</feature>
<evidence type="ECO:0000256" key="2">
    <source>
        <dbReference type="SAM" id="SignalP"/>
    </source>
</evidence>
<comment type="caution">
    <text evidence="3">The sequence shown here is derived from an EMBL/GenBank/DDBJ whole genome shotgun (WGS) entry which is preliminary data.</text>
</comment>
<protein>
    <submittedName>
        <fullName evidence="3">Uncharacterized protein</fullName>
    </submittedName>
</protein>
<organism evidence="3 4">
    <name type="scientific">Riccia fluitans</name>
    <dbReference type="NCBI Taxonomy" id="41844"/>
    <lineage>
        <taxon>Eukaryota</taxon>
        <taxon>Viridiplantae</taxon>
        <taxon>Streptophyta</taxon>
        <taxon>Embryophyta</taxon>
        <taxon>Marchantiophyta</taxon>
        <taxon>Marchantiopsida</taxon>
        <taxon>Marchantiidae</taxon>
        <taxon>Marchantiales</taxon>
        <taxon>Ricciaceae</taxon>
        <taxon>Riccia</taxon>
    </lineage>
</organism>
<feature type="chain" id="PRO_5044756760" evidence="2">
    <location>
        <begin position="31"/>
        <end position="227"/>
    </location>
</feature>
<evidence type="ECO:0000313" key="3">
    <source>
        <dbReference type="EMBL" id="KAL2608047.1"/>
    </source>
</evidence>
<feature type="region of interest" description="Disordered" evidence="1">
    <location>
        <begin position="79"/>
        <end position="100"/>
    </location>
</feature>
<reference evidence="3 4" key="1">
    <citation type="submission" date="2024-09" db="EMBL/GenBank/DDBJ databases">
        <title>Chromosome-scale assembly of Riccia fluitans.</title>
        <authorList>
            <person name="Paukszto L."/>
            <person name="Sawicki J."/>
            <person name="Karawczyk K."/>
            <person name="Piernik-Szablinska J."/>
            <person name="Szczecinska M."/>
            <person name="Mazdziarz M."/>
        </authorList>
    </citation>
    <scope>NUCLEOTIDE SEQUENCE [LARGE SCALE GENOMIC DNA]</scope>
    <source>
        <strain evidence="3">Rf_01</strain>
        <tissue evidence="3">Aerial parts of the thallus</tissue>
    </source>
</reference>
<dbReference type="EMBL" id="JBHFFA010000008">
    <property type="protein sequence ID" value="KAL2608047.1"/>
    <property type="molecule type" value="Genomic_DNA"/>
</dbReference>
<proteinExistence type="predicted"/>
<sequence length="227" mass="24461">MDSNLRLRISVAVLICFSLVSSLLTGGTSGNSVKVGFPHAAEVQDATVLKQLSSSNDEALCEFRIQGFQKAPQFGISSAAAARDNSAPADSAGHESPRDLIHPGEESAYIMFPRRVLRDISPPGMWPPGPPDESLPWINRRRALLTAVSKAGAAAAAGGGEGRDGSRKSKIQLDVTLSFLVQSLLRYFSAASIWRQSDSPITEGFFNLVSGKNEVPLKQVYPCWSWM</sequence>
<keyword evidence="2" id="KW-0732">Signal</keyword>
<accession>A0ABD1XGG6</accession>
<name>A0ABD1XGG6_9MARC</name>
<feature type="signal peptide" evidence="2">
    <location>
        <begin position="1"/>
        <end position="30"/>
    </location>
</feature>
<evidence type="ECO:0000313" key="4">
    <source>
        <dbReference type="Proteomes" id="UP001605036"/>
    </source>
</evidence>
<evidence type="ECO:0000256" key="1">
    <source>
        <dbReference type="SAM" id="MobiDB-lite"/>
    </source>
</evidence>
<dbReference type="AlphaFoldDB" id="A0ABD1XGG6"/>
<gene>
    <name evidence="3" type="ORF">R1flu_026620</name>
</gene>
<dbReference type="Proteomes" id="UP001605036">
    <property type="component" value="Unassembled WGS sequence"/>
</dbReference>
<keyword evidence="4" id="KW-1185">Reference proteome</keyword>